<feature type="region of interest" description="Disordered" evidence="2">
    <location>
        <begin position="32"/>
        <end position="70"/>
    </location>
</feature>
<organism evidence="4 5">
    <name type="scientific">Sulfuricurvum kujiense (strain ATCC BAA-921 / DSM 16994 / JCM 11577 / YK-1)</name>
    <dbReference type="NCBI Taxonomy" id="709032"/>
    <lineage>
        <taxon>Bacteria</taxon>
        <taxon>Pseudomonadati</taxon>
        <taxon>Campylobacterota</taxon>
        <taxon>Epsilonproteobacteria</taxon>
        <taxon>Campylobacterales</taxon>
        <taxon>Sulfurimonadaceae</taxon>
        <taxon>Sulfuricurvum</taxon>
    </lineage>
</organism>
<dbReference type="STRING" id="709032.Sulku_0994"/>
<dbReference type="HOGENOM" id="CLU_131404_1_0_7"/>
<proteinExistence type="inferred from homology"/>
<dbReference type="EMBL" id="CP002355">
    <property type="protein sequence ID" value="ADR33657.1"/>
    <property type="molecule type" value="Genomic_DNA"/>
</dbReference>
<evidence type="ECO:0000313" key="4">
    <source>
        <dbReference type="EMBL" id="ADR33657.1"/>
    </source>
</evidence>
<feature type="compositionally biased region" description="Polar residues" evidence="2">
    <location>
        <begin position="34"/>
        <end position="60"/>
    </location>
</feature>
<feature type="compositionally biased region" description="Basic and acidic residues" evidence="2">
    <location>
        <begin position="61"/>
        <end position="70"/>
    </location>
</feature>
<dbReference type="KEGG" id="sku:Sulku_0994"/>
<accession>E4U2S2</accession>
<dbReference type="eggNOG" id="COG1558">
    <property type="taxonomic scope" value="Bacteria"/>
</dbReference>
<name>E4U2S2_SULKY</name>
<reference evidence="4 5" key="1">
    <citation type="journal article" date="2012" name="Stand. Genomic Sci.">
        <title>Complete genome sequence of the sulfur compounds oxidizing chemolithoautotroph Sulfuricurvum kujiense type strain (YK-1(T)).</title>
        <authorList>
            <person name="Han C."/>
            <person name="Kotsyurbenko O."/>
            <person name="Chertkov O."/>
            <person name="Held B."/>
            <person name="Lapidus A."/>
            <person name="Nolan M."/>
            <person name="Lucas S."/>
            <person name="Hammon N."/>
            <person name="Deshpande S."/>
            <person name="Cheng J.F."/>
            <person name="Tapia R."/>
            <person name="Goodwin L.A."/>
            <person name="Pitluck S."/>
            <person name="Liolios K."/>
            <person name="Pagani I."/>
            <person name="Ivanova N."/>
            <person name="Mavromatis K."/>
            <person name="Mikhailova N."/>
            <person name="Pati A."/>
            <person name="Chen A."/>
            <person name="Palaniappan K."/>
            <person name="Land M."/>
            <person name="Hauser L."/>
            <person name="Chang Y.J."/>
            <person name="Jeffries C.D."/>
            <person name="Brambilla E.M."/>
            <person name="Rohde M."/>
            <person name="Spring S."/>
            <person name="Sikorski J."/>
            <person name="Goker M."/>
            <person name="Woyke T."/>
            <person name="Bristow J."/>
            <person name="Eisen J.A."/>
            <person name="Markowitz V."/>
            <person name="Hugenholtz P."/>
            <person name="Kyrpides N.C."/>
            <person name="Klenk H.P."/>
            <person name="Detter J.C."/>
        </authorList>
    </citation>
    <scope>NUCLEOTIDE SEQUENCE [LARGE SCALE GENOMIC DNA]</scope>
    <source>
        <strain evidence="5">ATCC BAA-921 / DSM 16994 / JCM 11577 / YK-1</strain>
    </source>
</reference>
<comment type="similarity">
    <text evidence="1">Belongs to the flagella basal body rod proteins family.</text>
</comment>
<evidence type="ECO:0000256" key="1">
    <source>
        <dbReference type="ARBA" id="ARBA00009677"/>
    </source>
</evidence>
<dbReference type="RefSeq" id="WP_013459854.1">
    <property type="nucleotide sequence ID" value="NC_014762.1"/>
</dbReference>
<keyword evidence="5" id="KW-1185">Reference proteome</keyword>
<gene>
    <name evidence="4" type="ordered locus">Sulku_0994</name>
</gene>
<evidence type="ECO:0000256" key="2">
    <source>
        <dbReference type="SAM" id="MobiDB-lite"/>
    </source>
</evidence>
<dbReference type="Pfam" id="PF06429">
    <property type="entry name" value="Flg_bbr_C"/>
    <property type="match status" value="1"/>
</dbReference>
<dbReference type="AlphaFoldDB" id="E4U2S2"/>
<evidence type="ECO:0000313" key="5">
    <source>
        <dbReference type="Proteomes" id="UP000008721"/>
    </source>
</evidence>
<dbReference type="InterPro" id="IPR010930">
    <property type="entry name" value="Flg_bb/hook_C_dom"/>
</dbReference>
<sequence>MISSNVSSLMSNQVYMNNNAQNVANVNTDGYVPRQTTISETQNGSTQANTKQADSNGSERSQTDLSKEMTDQISIEKIAASNVQAIRTQDEMLGSLLDMRG</sequence>
<dbReference type="Proteomes" id="UP000008721">
    <property type="component" value="Chromosome"/>
</dbReference>
<feature type="domain" description="Flagellar basal-body/hook protein C-terminal" evidence="3">
    <location>
        <begin position="59"/>
        <end position="99"/>
    </location>
</feature>
<protein>
    <recommendedName>
        <fullName evidence="3">Flagellar basal-body/hook protein C-terminal domain-containing protein</fullName>
    </recommendedName>
</protein>
<evidence type="ECO:0000259" key="3">
    <source>
        <dbReference type="Pfam" id="PF06429"/>
    </source>
</evidence>